<dbReference type="STRING" id="1121025.SAMN02745249_01998"/>
<feature type="compositionally biased region" description="Basic and acidic residues" evidence="1">
    <location>
        <begin position="84"/>
        <end position="94"/>
    </location>
</feature>
<dbReference type="InterPro" id="IPR009988">
    <property type="entry name" value="DUF1510"/>
</dbReference>
<evidence type="ECO:0000313" key="4">
    <source>
        <dbReference type="EMBL" id="SHF18921.1"/>
    </source>
</evidence>
<proteinExistence type="predicted"/>
<keyword evidence="2" id="KW-1133">Transmembrane helix</keyword>
<evidence type="ECO:0000256" key="1">
    <source>
        <dbReference type="SAM" id="MobiDB-lite"/>
    </source>
</evidence>
<accession>A0A1M4ZLM6</accession>
<evidence type="ECO:0000259" key="3">
    <source>
        <dbReference type="Pfam" id="PF07423"/>
    </source>
</evidence>
<feature type="compositionally biased region" description="Basic and acidic residues" evidence="1">
    <location>
        <begin position="135"/>
        <end position="145"/>
    </location>
</feature>
<keyword evidence="2" id="KW-0472">Membrane</keyword>
<evidence type="ECO:0000256" key="2">
    <source>
        <dbReference type="SAM" id="Phobius"/>
    </source>
</evidence>
<organism evidence="4 5">
    <name type="scientific">Atopostipes suicloacalis DSM 15692</name>
    <dbReference type="NCBI Taxonomy" id="1121025"/>
    <lineage>
        <taxon>Bacteria</taxon>
        <taxon>Bacillati</taxon>
        <taxon>Bacillota</taxon>
        <taxon>Bacilli</taxon>
        <taxon>Lactobacillales</taxon>
        <taxon>Carnobacteriaceae</taxon>
        <taxon>Atopostipes</taxon>
    </lineage>
</organism>
<feature type="compositionally biased region" description="Acidic residues" evidence="1">
    <location>
        <begin position="95"/>
        <end position="125"/>
    </location>
</feature>
<dbReference type="RefSeq" id="WP_073298655.1">
    <property type="nucleotide sequence ID" value="NZ_FQUF01000041.1"/>
</dbReference>
<feature type="region of interest" description="Disordered" evidence="1">
    <location>
        <begin position="1"/>
        <end position="26"/>
    </location>
</feature>
<gene>
    <name evidence="4" type="ORF">SAMN02745249_01998</name>
</gene>
<reference evidence="4 5" key="1">
    <citation type="submission" date="2016-11" db="EMBL/GenBank/DDBJ databases">
        <authorList>
            <person name="Jaros S."/>
            <person name="Januszkiewicz K."/>
            <person name="Wedrychowicz H."/>
        </authorList>
    </citation>
    <scope>NUCLEOTIDE SEQUENCE [LARGE SCALE GENOMIC DNA]</scope>
    <source>
        <strain evidence="4 5">DSM 15692</strain>
    </source>
</reference>
<keyword evidence="2" id="KW-0812">Transmembrane</keyword>
<keyword evidence="5" id="KW-1185">Reference proteome</keyword>
<feature type="transmembrane region" description="Helical" evidence="2">
    <location>
        <begin position="32"/>
        <end position="52"/>
    </location>
</feature>
<dbReference type="Pfam" id="PF07423">
    <property type="entry name" value="DUF1510"/>
    <property type="match status" value="1"/>
</dbReference>
<feature type="region of interest" description="Disordered" evidence="1">
    <location>
        <begin position="70"/>
        <end position="145"/>
    </location>
</feature>
<evidence type="ECO:0000313" key="5">
    <source>
        <dbReference type="Proteomes" id="UP000184128"/>
    </source>
</evidence>
<dbReference type="AlphaFoldDB" id="A0A1M4ZLM6"/>
<dbReference type="OrthoDB" id="2168558at2"/>
<name>A0A1M4ZLM6_9LACT</name>
<sequence>MSKNQSRKERKKQETSPNTENRPERSSGISKIYYYIIGFLFLILLLLVIFIFTRGGDKVKLEDENTNESALIENNEEDNNSATDKNDEEATTKEETDESEEEKDDSSDENIEEDSEENQDTEELAPGESAVVNEDAPHDTEHAVDYNEGSADRTAIKNEIMTATGLNDDLIEWWVGNDGAGRVEATVSNRDETEIYQVHLQYGDGNWHVLNYERINAVPNN</sequence>
<feature type="domain" description="DUF1510" evidence="3">
    <location>
        <begin position="138"/>
        <end position="213"/>
    </location>
</feature>
<dbReference type="EMBL" id="FQUF01000041">
    <property type="protein sequence ID" value="SHF18921.1"/>
    <property type="molecule type" value="Genomic_DNA"/>
</dbReference>
<dbReference type="Proteomes" id="UP000184128">
    <property type="component" value="Unassembled WGS sequence"/>
</dbReference>
<protein>
    <recommendedName>
        <fullName evidence="3">DUF1510 domain-containing protein</fullName>
    </recommendedName>
</protein>